<evidence type="ECO:0000259" key="7">
    <source>
        <dbReference type="PROSITE" id="PS50192"/>
    </source>
</evidence>
<proteinExistence type="predicted"/>
<dbReference type="InterPro" id="IPR041875">
    <property type="entry name" value="Syntaxin-8_SNARE"/>
</dbReference>
<dbReference type="PANTHER" id="PTHR19957">
    <property type="entry name" value="SYNTAXIN"/>
    <property type="match status" value="1"/>
</dbReference>
<dbReference type="InterPro" id="IPR000727">
    <property type="entry name" value="T_SNARE_dom"/>
</dbReference>
<dbReference type="GO" id="GO:0031201">
    <property type="term" value="C:SNARE complex"/>
    <property type="evidence" value="ECO:0007669"/>
    <property type="project" value="TreeGrafter"/>
</dbReference>
<keyword evidence="6" id="KW-0812">Transmembrane</keyword>
<evidence type="ECO:0000256" key="1">
    <source>
        <dbReference type="ARBA" id="ARBA00004370"/>
    </source>
</evidence>
<dbReference type="PANTHER" id="PTHR19957:SF124">
    <property type="entry name" value="SYNTAXIN-8"/>
    <property type="match status" value="1"/>
</dbReference>
<name>A0A9P0A8R8_BEMTA</name>
<keyword evidence="2" id="KW-0813">Transport</keyword>
<accession>A0A9P0A8R8</accession>
<comment type="subcellular location">
    <subcellularLocation>
        <location evidence="1">Membrane</location>
    </subcellularLocation>
</comment>
<dbReference type="GO" id="GO:0005484">
    <property type="term" value="F:SNAP receptor activity"/>
    <property type="evidence" value="ECO:0007669"/>
    <property type="project" value="TreeGrafter"/>
</dbReference>
<dbReference type="InterPro" id="IPR045242">
    <property type="entry name" value="Syntaxin"/>
</dbReference>
<dbReference type="Gene3D" id="1.20.5.110">
    <property type="match status" value="1"/>
</dbReference>
<dbReference type="Proteomes" id="UP001152759">
    <property type="component" value="Chromosome 4"/>
</dbReference>
<dbReference type="OrthoDB" id="428895at2759"/>
<dbReference type="GO" id="GO:0000149">
    <property type="term" value="F:SNARE binding"/>
    <property type="evidence" value="ECO:0007669"/>
    <property type="project" value="TreeGrafter"/>
</dbReference>
<keyword evidence="4 6" id="KW-0472">Membrane</keyword>
<dbReference type="CDD" id="cd15852">
    <property type="entry name" value="SNARE_Syntaxin8"/>
    <property type="match status" value="1"/>
</dbReference>
<dbReference type="GO" id="GO:0048278">
    <property type="term" value="P:vesicle docking"/>
    <property type="evidence" value="ECO:0007669"/>
    <property type="project" value="TreeGrafter"/>
</dbReference>
<evidence type="ECO:0000313" key="8">
    <source>
        <dbReference type="EMBL" id="CAH0388029.1"/>
    </source>
</evidence>
<evidence type="ECO:0000313" key="9">
    <source>
        <dbReference type="Proteomes" id="UP001152759"/>
    </source>
</evidence>
<keyword evidence="3 5" id="KW-0175">Coiled coil</keyword>
<dbReference type="EMBL" id="OU963865">
    <property type="protein sequence ID" value="CAH0388029.1"/>
    <property type="molecule type" value="Genomic_DNA"/>
</dbReference>
<dbReference type="PROSITE" id="PS50192">
    <property type="entry name" value="T_SNARE"/>
    <property type="match status" value="1"/>
</dbReference>
<evidence type="ECO:0000256" key="2">
    <source>
        <dbReference type="ARBA" id="ARBA00022448"/>
    </source>
</evidence>
<feature type="coiled-coil region" evidence="5">
    <location>
        <begin position="46"/>
        <end position="73"/>
    </location>
</feature>
<dbReference type="GO" id="GO:0006886">
    <property type="term" value="P:intracellular protein transport"/>
    <property type="evidence" value="ECO:0007669"/>
    <property type="project" value="TreeGrafter"/>
</dbReference>
<evidence type="ECO:0000256" key="6">
    <source>
        <dbReference type="SAM" id="Phobius"/>
    </source>
</evidence>
<keyword evidence="6" id="KW-1133">Transmembrane helix</keyword>
<dbReference type="AlphaFoldDB" id="A0A9P0A8R8"/>
<evidence type="ECO:0000256" key="3">
    <source>
        <dbReference type="ARBA" id="ARBA00023054"/>
    </source>
</evidence>
<dbReference type="KEGG" id="btab:109040314"/>
<feature type="domain" description="T-SNARE coiled-coil homology" evidence="7">
    <location>
        <begin position="165"/>
        <end position="227"/>
    </location>
</feature>
<dbReference type="GO" id="GO:0012505">
    <property type="term" value="C:endomembrane system"/>
    <property type="evidence" value="ECO:0007669"/>
    <property type="project" value="TreeGrafter"/>
</dbReference>
<keyword evidence="9" id="KW-1185">Reference proteome</keyword>
<evidence type="ECO:0000256" key="5">
    <source>
        <dbReference type="SAM" id="Coils"/>
    </source>
</evidence>
<gene>
    <name evidence="8" type="ORF">BEMITA_LOCUS6980</name>
</gene>
<protein>
    <recommendedName>
        <fullName evidence="7">t-SNARE coiled-coil homology domain-containing protein</fullName>
    </recommendedName>
</protein>
<organism evidence="8 9">
    <name type="scientific">Bemisia tabaci</name>
    <name type="common">Sweetpotato whitefly</name>
    <name type="synonym">Aleurodes tabaci</name>
    <dbReference type="NCBI Taxonomy" id="7038"/>
    <lineage>
        <taxon>Eukaryota</taxon>
        <taxon>Metazoa</taxon>
        <taxon>Ecdysozoa</taxon>
        <taxon>Arthropoda</taxon>
        <taxon>Hexapoda</taxon>
        <taxon>Insecta</taxon>
        <taxon>Pterygota</taxon>
        <taxon>Neoptera</taxon>
        <taxon>Paraneoptera</taxon>
        <taxon>Hemiptera</taxon>
        <taxon>Sternorrhyncha</taxon>
        <taxon>Aleyrodoidea</taxon>
        <taxon>Aleyrodidae</taxon>
        <taxon>Aleyrodinae</taxon>
        <taxon>Bemisia</taxon>
    </lineage>
</organism>
<evidence type="ECO:0000256" key="4">
    <source>
        <dbReference type="ARBA" id="ARBA00023136"/>
    </source>
</evidence>
<dbReference type="SUPFAM" id="SSF58038">
    <property type="entry name" value="SNARE fusion complex"/>
    <property type="match status" value="1"/>
</dbReference>
<reference evidence="8" key="1">
    <citation type="submission" date="2021-12" db="EMBL/GenBank/DDBJ databases">
        <authorList>
            <person name="King R."/>
        </authorList>
    </citation>
    <scope>NUCLEOTIDE SEQUENCE</scope>
</reference>
<feature type="transmembrane region" description="Helical" evidence="6">
    <location>
        <begin position="234"/>
        <end position="252"/>
    </location>
</feature>
<sequence>MALLNIDNDPWLNEHATCERFHQTISEQLHLRTLETRDSENYARMSASIRLRLKQFAAEVDELKQKLELANASKPITSQEYERRLRLIENLKSKHIQMVERFNHRAKPVTSAYSQDRSSLLNNQMVADGGVTGWGIDDDDDDRPNRPLLAQSSEWTIDDLRAQQRRIVEVQDEGLENLSKVISRQKEIVVSINSEVDLHNEVIDDIAVKMDRATSSSHRETEQIGVILRKDSTWGYWLIILTLFFAIVVVAML</sequence>
<dbReference type="GO" id="GO:0006906">
    <property type="term" value="P:vesicle fusion"/>
    <property type="evidence" value="ECO:0007669"/>
    <property type="project" value="TreeGrafter"/>
</dbReference>